<reference evidence="1 2" key="1">
    <citation type="submission" date="2019-03" db="EMBL/GenBank/DDBJ databases">
        <title>First draft genome of Liparis tanakae, snailfish: a comprehensive survey of snailfish specific genes.</title>
        <authorList>
            <person name="Kim W."/>
            <person name="Song I."/>
            <person name="Jeong J.-H."/>
            <person name="Kim D."/>
            <person name="Kim S."/>
            <person name="Ryu S."/>
            <person name="Song J.Y."/>
            <person name="Lee S.K."/>
        </authorList>
    </citation>
    <scope>NUCLEOTIDE SEQUENCE [LARGE SCALE GENOMIC DNA]</scope>
    <source>
        <tissue evidence="1">Muscle</tissue>
    </source>
</reference>
<dbReference type="AlphaFoldDB" id="A0A4Z2GNL6"/>
<dbReference type="Proteomes" id="UP000314294">
    <property type="component" value="Unassembled WGS sequence"/>
</dbReference>
<name>A0A4Z2GNL6_9TELE</name>
<gene>
    <name evidence="1" type="ORF">EYF80_035552</name>
</gene>
<keyword evidence="2" id="KW-1185">Reference proteome</keyword>
<dbReference type="EMBL" id="SRLO01000490">
    <property type="protein sequence ID" value="TNN54252.1"/>
    <property type="molecule type" value="Genomic_DNA"/>
</dbReference>
<sequence>MESNARGQSNNCATCHKRVVRRSVTLRGGKLSNGIRGDTRWICVSSVGACEYAAPISFAVSFGEIDAIAAPAESFCDSETCARSAGLQTGSSQRTNVNFDSLFVPSGPEVHLPGQVREGRSRSASASMSLHECCRTLSGVHHGYDSSKPHLFSSFPFRLIGRKERLCAADGL</sequence>
<proteinExistence type="predicted"/>
<comment type="caution">
    <text evidence="1">The sequence shown here is derived from an EMBL/GenBank/DDBJ whole genome shotgun (WGS) entry which is preliminary data.</text>
</comment>
<evidence type="ECO:0000313" key="2">
    <source>
        <dbReference type="Proteomes" id="UP000314294"/>
    </source>
</evidence>
<accession>A0A4Z2GNL6</accession>
<evidence type="ECO:0000313" key="1">
    <source>
        <dbReference type="EMBL" id="TNN54252.1"/>
    </source>
</evidence>
<organism evidence="1 2">
    <name type="scientific">Liparis tanakae</name>
    <name type="common">Tanaka's snailfish</name>
    <dbReference type="NCBI Taxonomy" id="230148"/>
    <lineage>
        <taxon>Eukaryota</taxon>
        <taxon>Metazoa</taxon>
        <taxon>Chordata</taxon>
        <taxon>Craniata</taxon>
        <taxon>Vertebrata</taxon>
        <taxon>Euteleostomi</taxon>
        <taxon>Actinopterygii</taxon>
        <taxon>Neopterygii</taxon>
        <taxon>Teleostei</taxon>
        <taxon>Neoteleostei</taxon>
        <taxon>Acanthomorphata</taxon>
        <taxon>Eupercaria</taxon>
        <taxon>Perciformes</taxon>
        <taxon>Cottioidei</taxon>
        <taxon>Cottales</taxon>
        <taxon>Liparidae</taxon>
        <taxon>Liparis</taxon>
    </lineage>
</organism>
<protein>
    <submittedName>
        <fullName evidence="1">Uncharacterized protein</fullName>
    </submittedName>
</protein>